<dbReference type="AlphaFoldDB" id="R7Z610"/>
<dbReference type="HOGENOM" id="CLU_452704_0_0_1"/>
<protein>
    <submittedName>
        <fullName evidence="2">Uncharacterized protein</fullName>
    </submittedName>
</protein>
<dbReference type="RefSeq" id="XP_007784865.1">
    <property type="nucleotide sequence ID" value="XM_007786675.1"/>
</dbReference>
<feature type="compositionally biased region" description="Acidic residues" evidence="1">
    <location>
        <begin position="34"/>
        <end position="123"/>
    </location>
</feature>
<feature type="compositionally biased region" description="Polar residues" evidence="1">
    <location>
        <begin position="130"/>
        <end position="153"/>
    </location>
</feature>
<organism evidence="2 3">
    <name type="scientific">Coniosporium apollinis (strain CBS 100218)</name>
    <name type="common">Rock-inhabiting black yeast</name>
    <dbReference type="NCBI Taxonomy" id="1168221"/>
    <lineage>
        <taxon>Eukaryota</taxon>
        <taxon>Fungi</taxon>
        <taxon>Dikarya</taxon>
        <taxon>Ascomycota</taxon>
        <taxon>Pezizomycotina</taxon>
        <taxon>Dothideomycetes</taxon>
        <taxon>Dothideomycetes incertae sedis</taxon>
        <taxon>Coniosporium</taxon>
    </lineage>
</organism>
<name>R7Z610_CONA1</name>
<dbReference type="Proteomes" id="UP000016924">
    <property type="component" value="Unassembled WGS sequence"/>
</dbReference>
<reference evidence="3" key="1">
    <citation type="submission" date="2012-06" db="EMBL/GenBank/DDBJ databases">
        <title>The genome sequence of Coniosporium apollinis CBS 100218.</title>
        <authorList>
            <consortium name="The Broad Institute Genome Sequencing Platform"/>
            <person name="Cuomo C."/>
            <person name="Gorbushina A."/>
            <person name="Noack S."/>
            <person name="Walker B."/>
            <person name="Young S.K."/>
            <person name="Zeng Q."/>
            <person name="Gargeya S."/>
            <person name="Fitzgerald M."/>
            <person name="Haas B."/>
            <person name="Abouelleil A."/>
            <person name="Alvarado L."/>
            <person name="Arachchi H.M."/>
            <person name="Berlin A.M."/>
            <person name="Chapman S.B."/>
            <person name="Goldberg J."/>
            <person name="Griggs A."/>
            <person name="Gujja S."/>
            <person name="Hansen M."/>
            <person name="Howarth C."/>
            <person name="Imamovic A."/>
            <person name="Larimer J."/>
            <person name="McCowan C."/>
            <person name="Montmayeur A."/>
            <person name="Murphy C."/>
            <person name="Neiman D."/>
            <person name="Pearson M."/>
            <person name="Priest M."/>
            <person name="Roberts A."/>
            <person name="Saif S."/>
            <person name="Shea T."/>
            <person name="Sisk P."/>
            <person name="Sykes S."/>
            <person name="Wortman J."/>
            <person name="Nusbaum C."/>
            <person name="Birren B."/>
        </authorList>
    </citation>
    <scope>NUCLEOTIDE SEQUENCE [LARGE SCALE GENOMIC DNA]</scope>
    <source>
        <strain evidence="3">CBS 100218</strain>
    </source>
</reference>
<keyword evidence="3" id="KW-1185">Reference proteome</keyword>
<feature type="region of interest" description="Disordered" evidence="1">
    <location>
        <begin position="16"/>
        <end position="174"/>
    </location>
</feature>
<evidence type="ECO:0000313" key="3">
    <source>
        <dbReference type="Proteomes" id="UP000016924"/>
    </source>
</evidence>
<dbReference type="EMBL" id="JH767617">
    <property type="protein sequence ID" value="EON69548.1"/>
    <property type="molecule type" value="Genomic_DNA"/>
</dbReference>
<feature type="compositionally biased region" description="Polar residues" evidence="1">
    <location>
        <begin position="16"/>
        <end position="33"/>
    </location>
</feature>
<dbReference type="OrthoDB" id="4480313at2759"/>
<proteinExistence type="predicted"/>
<sequence>MSATRIYSNTSVQFHSATKTVSDNEDLSATGTISDDEELSATETAVDEEPIDEETVADEETVVDDENVIDEETVVDKESADEEEIVDEQEIVDEEENVDEEETVVDEESVVDEETAVGDEDLSAAETGSGDESLSATETVSDSSDASRSTGAAASSEVARKSKRNLNRSPPKDAQDPALFLHLIEAEANRSTLFNLNHVIDQLAAKNGVNLSKTPAEGIPPAPGLSSTAPTKADKQARRARGRWAQLAQDKGLKAYEEAWSGYVKTLTKAVNKVDVAKQPKLCPAIISSVIDTCKRGVRTQVAYCKKAVRDRAAQCKIDVDRSVKKCKKKYPIVASLCDIGKLKKPTTCEGIRIDLPFCEVDRLTATCCEGAREPAKAVCSVGLSTAEIQKQVQSVQAKCSIGTGLIKAAMKSYLSGQALGFITQLQSIKEIGDTVQIIKDVDSKRKQYAEWADGLTALAQGRGEDAKKLLGSLASEIAPAVSKGVEWAEAAQAVVEKNVDGFLAKVASAAGEIESVKSALKNIETLKTVANDMTAIQAAAKKCVTVPGRIMPEKYLGWQNVTSAKEVDAAVAKYKKSFAVPLYAAAECQAVVIRAGRVLNIK</sequence>
<evidence type="ECO:0000313" key="2">
    <source>
        <dbReference type="EMBL" id="EON69548.1"/>
    </source>
</evidence>
<accession>R7Z610</accession>
<gene>
    <name evidence="2" type="ORF">W97_08808</name>
</gene>
<feature type="region of interest" description="Disordered" evidence="1">
    <location>
        <begin position="214"/>
        <end position="239"/>
    </location>
</feature>
<evidence type="ECO:0000256" key="1">
    <source>
        <dbReference type="SAM" id="MobiDB-lite"/>
    </source>
</evidence>
<dbReference type="GeneID" id="19906119"/>